<sequence length="96" mass="11573">MKPVEIINQKQEDREQEKRWETIEKEFKKAGLKITSIFKSVLNMKNKWGSRYEGSIHRIWNGQYLLKLDGEKLLPKYKKLLSKSKFKWTIRVGEVF</sequence>
<organism evidence="1">
    <name type="scientific">marine sediment metagenome</name>
    <dbReference type="NCBI Taxonomy" id="412755"/>
    <lineage>
        <taxon>unclassified sequences</taxon>
        <taxon>metagenomes</taxon>
        <taxon>ecological metagenomes</taxon>
    </lineage>
</organism>
<evidence type="ECO:0000313" key="1">
    <source>
        <dbReference type="EMBL" id="GAG59104.1"/>
    </source>
</evidence>
<comment type="caution">
    <text evidence="1">The sequence shown here is derived from an EMBL/GenBank/DDBJ whole genome shotgun (WGS) entry which is preliminary data.</text>
</comment>
<proteinExistence type="predicted"/>
<protein>
    <submittedName>
        <fullName evidence="1">Uncharacterized protein</fullName>
    </submittedName>
</protein>
<dbReference type="AlphaFoldDB" id="X0YRR8"/>
<accession>X0YRR8</accession>
<reference evidence="1" key="1">
    <citation type="journal article" date="2014" name="Front. Microbiol.">
        <title>High frequency of phylogenetically diverse reductive dehalogenase-homologous genes in deep subseafloor sedimentary metagenomes.</title>
        <authorList>
            <person name="Kawai M."/>
            <person name="Futagami T."/>
            <person name="Toyoda A."/>
            <person name="Takaki Y."/>
            <person name="Nishi S."/>
            <person name="Hori S."/>
            <person name="Arai W."/>
            <person name="Tsubouchi T."/>
            <person name="Morono Y."/>
            <person name="Uchiyama I."/>
            <person name="Ito T."/>
            <person name="Fujiyama A."/>
            <person name="Inagaki F."/>
            <person name="Takami H."/>
        </authorList>
    </citation>
    <scope>NUCLEOTIDE SEQUENCE</scope>
    <source>
        <strain evidence="1">Expedition CK06-06</strain>
    </source>
</reference>
<gene>
    <name evidence="1" type="ORF">S01H4_17100</name>
</gene>
<dbReference type="EMBL" id="BART01007518">
    <property type="protein sequence ID" value="GAG59104.1"/>
    <property type="molecule type" value="Genomic_DNA"/>
</dbReference>
<name>X0YRR8_9ZZZZ</name>